<keyword evidence="1" id="KW-0472">Membrane</keyword>
<feature type="transmembrane region" description="Helical" evidence="1">
    <location>
        <begin position="70"/>
        <end position="94"/>
    </location>
</feature>
<protein>
    <submittedName>
        <fullName evidence="2">Uncharacterized protein</fullName>
    </submittedName>
</protein>
<proteinExistence type="predicted"/>
<keyword evidence="1" id="KW-1133">Transmembrane helix</keyword>
<dbReference type="AlphaFoldDB" id="A0A1J5P4V0"/>
<dbReference type="EMBL" id="MLJW01006788">
    <property type="protein sequence ID" value="OIQ66170.1"/>
    <property type="molecule type" value="Genomic_DNA"/>
</dbReference>
<reference evidence="2" key="1">
    <citation type="submission" date="2016-10" db="EMBL/GenBank/DDBJ databases">
        <title>Sequence of Gallionella enrichment culture.</title>
        <authorList>
            <person name="Poehlein A."/>
            <person name="Muehling M."/>
            <person name="Daniel R."/>
        </authorList>
    </citation>
    <scope>NUCLEOTIDE SEQUENCE</scope>
</reference>
<comment type="caution">
    <text evidence="2">The sequence shown here is derived from an EMBL/GenBank/DDBJ whole genome shotgun (WGS) entry which is preliminary data.</text>
</comment>
<evidence type="ECO:0000313" key="2">
    <source>
        <dbReference type="EMBL" id="OIQ66170.1"/>
    </source>
</evidence>
<feature type="transmembrane region" description="Helical" evidence="1">
    <location>
        <begin position="40"/>
        <end position="64"/>
    </location>
</feature>
<dbReference type="Gene3D" id="1.20.1110.10">
    <property type="entry name" value="Calcium-transporting ATPase, transmembrane domain"/>
    <property type="match status" value="1"/>
</dbReference>
<accession>A0A1J5P4V0</accession>
<gene>
    <name evidence="2" type="ORF">GALL_522650</name>
</gene>
<evidence type="ECO:0000256" key="1">
    <source>
        <dbReference type="SAM" id="Phobius"/>
    </source>
</evidence>
<keyword evidence="1" id="KW-0812">Transmembrane</keyword>
<name>A0A1J5P4V0_9ZZZZ</name>
<organism evidence="2">
    <name type="scientific">mine drainage metagenome</name>
    <dbReference type="NCBI Taxonomy" id="410659"/>
    <lineage>
        <taxon>unclassified sequences</taxon>
        <taxon>metagenomes</taxon>
        <taxon>ecological metagenomes</taxon>
    </lineage>
</organism>
<sequence>MHLDIDTLRTMTFVTITCNGQAVFYVVRERKRIWSSRPSLPVILSSIVDVSIVGTLALGGIMTAPLTPTVFAGIVGAAAILALVMDQIKVWLFVRFNMS</sequence>